<protein>
    <submittedName>
        <fullName evidence="1">Two-component regulator propeller domain-containing protein</fullName>
    </submittedName>
</protein>
<accession>A0ABV9L2W2</accession>
<reference evidence="2" key="1">
    <citation type="journal article" date="2019" name="Int. J. Syst. Evol. Microbiol.">
        <title>The Global Catalogue of Microorganisms (GCM) 10K type strain sequencing project: providing services to taxonomists for standard genome sequencing and annotation.</title>
        <authorList>
            <consortium name="The Broad Institute Genomics Platform"/>
            <consortium name="The Broad Institute Genome Sequencing Center for Infectious Disease"/>
            <person name="Wu L."/>
            <person name="Ma J."/>
        </authorList>
    </citation>
    <scope>NUCLEOTIDE SEQUENCE [LARGE SCALE GENOMIC DNA]</scope>
    <source>
        <strain evidence="2">CCUG 66188</strain>
    </source>
</reference>
<dbReference type="EMBL" id="JBHSGN010000161">
    <property type="protein sequence ID" value="MFC4676872.1"/>
    <property type="molecule type" value="Genomic_DNA"/>
</dbReference>
<gene>
    <name evidence="1" type="ORF">ACFO6W_24625</name>
</gene>
<dbReference type="InterPro" id="IPR015943">
    <property type="entry name" value="WD40/YVTN_repeat-like_dom_sf"/>
</dbReference>
<dbReference type="Gene3D" id="2.130.10.10">
    <property type="entry name" value="YVTN repeat-like/Quinoprotein amine dehydrogenase"/>
    <property type="match status" value="1"/>
</dbReference>
<dbReference type="Pfam" id="PF07494">
    <property type="entry name" value="Reg_prop"/>
    <property type="match status" value="1"/>
</dbReference>
<comment type="caution">
    <text evidence="1">The sequence shown here is derived from an EMBL/GenBank/DDBJ whole genome shotgun (WGS) entry which is preliminary data.</text>
</comment>
<dbReference type="InterPro" id="IPR011110">
    <property type="entry name" value="Reg_prop"/>
</dbReference>
<keyword evidence="2" id="KW-1185">Reference proteome</keyword>
<evidence type="ECO:0000313" key="2">
    <source>
        <dbReference type="Proteomes" id="UP001596023"/>
    </source>
</evidence>
<dbReference type="SUPFAM" id="SSF63829">
    <property type="entry name" value="Calcium-dependent phosphotriesterase"/>
    <property type="match status" value="1"/>
</dbReference>
<dbReference type="Proteomes" id="UP001596023">
    <property type="component" value="Unassembled WGS sequence"/>
</dbReference>
<sequence length="147" mass="16569">MGTKDGLNIYDRISFKVYSNDPDENLSLGNNYIRSLFEGKSDIMYIGTDAGLYIMYMVEDKFTKLNNKTADGMEVTSGVNSILIDDKGMLWSATMNQRVFMSDTNKNILRKVKVAGLVLEPNAAWCIKSDRSGVIWVGTRLGLMRYN</sequence>
<proteinExistence type="predicted"/>
<dbReference type="RefSeq" id="WP_380001516.1">
    <property type="nucleotide sequence ID" value="NZ_JBHSGN010000161.1"/>
</dbReference>
<name>A0ABV9L2W2_9BACT</name>
<organism evidence="1 2">
    <name type="scientific">Dysgonomonas termitidis</name>
    <dbReference type="NCBI Taxonomy" id="1516126"/>
    <lineage>
        <taxon>Bacteria</taxon>
        <taxon>Pseudomonadati</taxon>
        <taxon>Bacteroidota</taxon>
        <taxon>Bacteroidia</taxon>
        <taxon>Bacteroidales</taxon>
        <taxon>Dysgonomonadaceae</taxon>
        <taxon>Dysgonomonas</taxon>
    </lineage>
</organism>
<evidence type="ECO:0000313" key="1">
    <source>
        <dbReference type="EMBL" id="MFC4676872.1"/>
    </source>
</evidence>